<feature type="domain" description="Zn(2)-C6 fungal-type" evidence="7">
    <location>
        <begin position="13"/>
        <end position="41"/>
    </location>
</feature>
<dbReference type="PANTHER" id="PTHR36206:SF12">
    <property type="entry name" value="ASPERCRYPTIN BIOSYNTHESIS CLUSTER-SPECIFIC TRANSCRIPTION REGULATOR ATNN-RELATED"/>
    <property type="match status" value="1"/>
</dbReference>
<keyword evidence="9" id="KW-1185">Reference proteome</keyword>
<keyword evidence="3" id="KW-0805">Transcription regulation</keyword>
<keyword evidence="5" id="KW-0804">Transcription</keyword>
<dbReference type="CDD" id="cd00067">
    <property type="entry name" value="GAL4"/>
    <property type="match status" value="1"/>
</dbReference>
<evidence type="ECO:0000313" key="9">
    <source>
        <dbReference type="Proteomes" id="UP000214365"/>
    </source>
</evidence>
<gene>
    <name evidence="8" type="ORF">UA08_01030</name>
</gene>
<evidence type="ECO:0000256" key="4">
    <source>
        <dbReference type="ARBA" id="ARBA00023125"/>
    </source>
</evidence>
<keyword evidence="2" id="KW-0862">Zinc</keyword>
<dbReference type="Proteomes" id="UP000214365">
    <property type="component" value="Unassembled WGS sequence"/>
</dbReference>
<evidence type="ECO:0000256" key="1">
    <source>
        <dbReference type="ARBA" id="ARBA00022723"/>
    </source>
</evidence>
<name>A0A225B1W0_TALAT</name>
<dbReference type="EMBL" id="LFMY01000001">
    <property type="protein sequence ID" value="OKL63688.1"/>
    <property type="molecule type" value="Genomic_DNA"/>
</dbReference>
<reference evidence="8 9" key="1">
    <citation type="submission" date="2015-06" db="EMBL/GenBank/DDBJ databases">
        <title>Talaromyces atroroseus IBT 11181 draft genome.</title>
        <authorList>
            <person name="Rasmussen K.B."/>
            <person name="Rasmussen S."/>
            <person name="Petersen B."/>
            <person name="Sicheritz-Ponten T."/>
            <person name="Mortensen U.H."/>
            <person name="Thrane U."/>
        </authorList>
    </citation>
    <scope>NUCLEOTIDE SEQUENCE [LARGE SCALE GENOMIC DNA]</scope>
    <source>
        <strain evidence="8 9">IBT 11181</strain>
    </source>
</reference>
<dbReference type="STRING" id="1441469.A0A225B1W0"/>
<dbReference type="GeneID" id="31000785"/>
<evidence type="ECO:0000313" key="8">
    <source>
        <dbReference type="EMBL" id="OKL63688.1"/>
    </source>
</evidence>
<dbReference type="GO" id="GO:0003677">
    <property type="term" value="F:DNA binding"/>
    <property type="evidence" value="ECO:0007669"/>
    <property type="project" value="UniProtKB-KW"/>
</dbReference>
<dbReference type="RefSeq" id="XP_020123809.1">
    <property type="nucleotide sequence ID" value="XM_020259773.1"/>
</dbReference>
<dbReference type="InterPro" id="IPR001138">
    <property type="entry name" value="Zn2Cys6_DnaBD"/>
</dbReference>
<dbReference type="OrthoDB" id="2593732at2759"/>
<dbReference type="GO" id="GO:0000981">
    <property type="term" value="F:DNA-binding transcription factor activity, RNA polymerase II-specific"/>
    <property type="evidence" value="ECO:0007669"/>
    <property type="project" value="InterPro"/>
</dbReference>
<dbReference type="SUPFAM" id="SSF57701">
    <property type="entry name" value="Zn2/Cys6 DNA-binding domain"/>
    <property type="match status" value="1"/>
</dbReference>
<comment type="caution">
    <text evidence="8">The sequence shown here is derived from an EMBL/GenBank/DDBJ whole genome shotgun (WGS) entry which is preliminary data.</text>
</comment>
<keyword evidence="4" id="KW-0238">DNA-binding</keyword>
<dbReference type="AlphaFoldDB" id="A0A225B1W0"/>
<evidence type="ECO:0000259" key="7">
    <source>
        <dbReference type="Pfam" id="PF00172"/>
    </source>
</evidence>
<keyword evidence="6" id="KW-0539">Nucleus</keyword>
<accession>A0A225B1W0</accession>
<keyword evidence="1" id="KW-0479">Metal-binding</keyword>
<evidence type="ECO:0000256" key="3">
    <source>
        <dbReference type="ARBA" id="ARBA00023015"/>
    </source>
</evidence>
<dbReference type="PANTHER" id="PTHR36206">
    <property type="entry name" value="ASPERCRYPTIN BIOSYNTHESIS CLUSTER-SPECIFIC TRANSCRIPTION REGULATOR ATNN-RELATED"/>
    <property type="match status" value="1"/>
</dbReference>
<evidence type="ECO:0000256" key="2">
    <source>
        <dbReference type="ARBA" id="ARBA00022833"/>
    </source>
</evidence>
<proteinExistence type="predicted"/>
<protein>
    <recommendedName>
        <fullName evidence="7">Zn(2)-C6 fungal-type domain-containing protein</fullName>
    </recommendedName>
</protein>
<evidence type="ECO:0000256" key="6">
    <source>
        <dbReference type="ARBA" id="ARBA00023242"/>
    </source>
</evidence>
<evidence type="ECO:0000256" key="5">
    <source>
        <dbReference type="ARBA" id="ARBA00023163"/>
    </source>
</evidence>
<organism evidence="8 9">
    <name type="scientific">Talaromyces atroroseus</name>
    <dbReference type="NCBI Taxonomy" id="1441469"/>
    <lineage>
        <taxon>Eukaryota</taxon>
        <taxon>Fungi</taxon>
        <taxon>Dikarya</taxon>
        <taxon>Ascomycota</taxon>
        <taxon>Pezizomycotina</taxon>
        <taxon>Eurotiomycetes</taxon>
        <taxon>Eurotiomycetidae</taxon>
        <taxon>Eurotiales</taxon>
        <taxon>Trichocomaceae</taxon>
        <taxon>Talaromyces</taxon>
        <taxon>Talaromyces sect. Trachyspermi</taxon>
    </lineage>
</organism>
<sequence length="388" mass="43616">MAGSVVVHKWNMKRRTKCDENKPFCRKCVSTGRTCDGYESPFRAFASQPINNAYADGKKSDPGLQSAYIEVTSRDIDLLSRHFSIKTMFDVNLDCDEEARQVLQASLTDPPIRHALLSLRTLRRDVERLGDGQQTSSYHYGLQQYTKALGGLASTLSSPSSNGLKSALLCCQIFISIEQVRKNFAGMAQHIIQGLNIMHEYRARPSFVTPNKLMPGNHDQLPLLDVFIIKMFAAPCKFTTPPTAVEAPRTLPHQQPAESHDLRTIAPDMRTELTRISALTLEFLDRVSQIKTEEIALQLLSEKAALLDSLEKWLINLELVQTKTRPSGPEPVSVSFQRLFHLVLKIVLLGALDFSQDVYAELQPENDRLQAIANNVGERVSTYRYKVE</sequence>
<dbReference type="InterPro" id="IPR036864">
    <property type="entry name" value="Zn2-C6_fun-type_DNA-bd_sf"/>
</dbReference>
<dbReference type="GO" id="GO:0008270">
    <property type="term" value="F:zinc ion binding"/>
    <property type="evidence" value="ECO:0007669"/>
    <property type="project" value="InterPro"/>
</dbReference>
<dbReference type="InterPro" id="IPR052360">
    <property type="entry name" value="Transcr_Regulatory_Proteins"/>
</dbReference>
<dbReference type="Pfam" id="PF00172">
    <property type="entry name" value="Zn_clus"/>
    <property type="match status" value="1"/>
</dbReference>